<dbReference type="Pfam" id="PF05056">
    <property type="entry name" value="DUF674"/>
    <property type="match status" value="1"/>
</dbReference>
<evidence type="ECO:0000313" key="3">
    <source>
        <dbReference type="Proteomes" id="UP000215914"/>
    </source>
</evidence>
<evidence type="ECO:0000313" key="1">
    <source>
        <dbReference type="EMBL" id="KAF5766520.1"/>
    </source>
</evidence>
<reference evidence="2" key="2">
    <citation type="submission" date="2017-02" db="EMBL/GenBank/DDBJ databases">
        <title>Sunflower complete genome.</title>
        <authorList>
            <person name="Langlade N."/>
            <person name="Munos S."/>
        </authorList>
    </citation>
    <scope>NUCLEOTIDE SEQUENCE [LARGE SCALE GENOMIC DNA]</scope>
    <source>
        <tissue evidence="2">Leaves</tissue>
    </source>
</reference>
<reference evidence="1 3" key="1">
    <citation type="journal article" date="2017" name="Nature">
        <title>The sunflower genome provides insights into oil metabolism, flowering and Asterid evolution.</title>
        <authorList>
            <person name="Badouin H."/>
            <person name="Gouzy J."/>
            <person name="Grassa C.J."/>
            <person name="Murat F."/>
            <person name="Staton S.E."/>
            <person name="Cottret L."/>
            <person name="Lelandais-Briere C."/>
            <person name="Owens G.L."/>
            <person name="Carrere S."/>
            <person name="Mayjonade B."/>
            <person name="Legrand L."/>
            <person name="Gill N."/>
            <person name="Kane N.C."/>
            <person name="Bowers J.E."/>
            <person name="Hubner S."/>
            <person name="Bellec A."/>
            <person name="Berard A."/>
            <person name="Berges H."/>
            <person name="Blanchet N."/>
            <person name="Boniface M.C."/>
            <person name="Brunel D."/>
            <person name="Catrice O."/>
            <person name="Chaidir N."/>
            <person name="Claudel C."/>
            <person name="Donnadieu C."/>
            <person name="Faraut T."/>
            <person name="Fievet G."/>
            <person name="Helmstetter N."/>
            <person name="King M."/>
            <person name="Knapp S.J."/>
            <person name="Lai Z."/>
            <person name="Le Paslier M.C."/>
            <person name="Lippi Y."/>
            <person name="Lorenzon L."/>
            <person name="Mandel J.R."/>
            <person name="Marage G."/>
            <person name="Marchand G."/>
            <person name="Marquand E."/>
            <person name="Bret-Mestries E."/>
            <person name="Morien E."/>
            <person name="Nambeesan S."/>
            <person name="Nguyen T."/>
            <person name="Pegot-Espagnet P."/>
            <person name="Pouilly N."/>
            <person name="Raftis F."/>
            <person name="Sallet E."/>
            <person name="Schiex T."/>
            <person name="Thomas J."/>
            <person name="Vandecasteele C."/>
            <person name="Vares D."/>
            <person name="Vear F."/>
            <person name="Vautrin S."/>
            <person name="Crespi M."/>
            <person name="Mangin B."/>
            <person name="Burke J.M."/>
            <person name="Salse J."/>
            <person name="Munos S."/>
            <person name="Vincourt P."/>
            <person name="Rieseberg L.H."/>
            <person name="Langlade N.B."/>
        </authorList>
    </citation>
    <scope>NUCLEOTIDE SEQUENCE [LARGE SCALE GENOMIC DNA]</scope>
    <source>
        <strain evidence="3">cv. SF193</strain>
        <tissue evidence="1">Leaves</tissue>
    </source>
</reference>
<proteinExistence type="predicted"/>
<dbReference type="AlphaFoldDB" id="A0A251SCF7"/>
<gene>
    <name evidence="2" type="ORF">HannXRQ_Chr15g0492951</name>
    <name evidence="1" type="ORF">HanXRQr2_Chr15g0716291</name>
</gene>
<dbReference type="EMBL" id="MNCJ02000330">
    <property type="protein sequence ID" value="KAF5766520.1"/>
    <property type="molecule type" value="Genomic_DNA"/>
</dbReference>
<evidence type="ECO:0000313" key="2">
    <source>
        <dbReference type="EMBL" id="OTF96328.1"/>
    </source>
</evidence>
<dbReference type="Proteomes" id="UP000215914">
    <property type="component" value="Chromosome 15"/>
</dbReference>
<accession>A0A251SCF7</accession>
<protein>
    <submittedName>
        <fullName evidence="2">Uncharacterized protein</fullName>
    </submittedName>
</protein>
<dbReference type="PANTHER" id="PTHR33103">
    <property type="entry name" value="OS01G0153900 PROTEIN"/>
    <property type="match status" value="1"/>
</dbReference>
<dbReference type="EMBL" id="CM007904">
    <property type="protein sequence ID" value="OTF96328.1"/>
    <property type="molecule type" value="Genomic_DNA"/>
</dbReference>
<dbReference type="InterPro" id="IPR007750">
    <property type="entry name" value="DUF674"/>
</dbReference>
<dbReference type="Gramene" id="mRNA:HanXRQr2_Chr15g0716291">
    <property type="protein sequence ID" value="mRNA:HanXRQr2_Chr15g0716291"/>
    <property type="gene ID" value="HanXRQr2_Chr15g0716291"/>
</dbReference>
<organism evidence="2 3">
    <name type="scientific">Helianthus annuus</name>
    <name type="common">Common sunflower</name>
    <dbReference type="NCBI Taxonomy" id="4232"/>
    <lineage>
        <taxon>Eukaryota</taxon>
        <taxon>Viridiplantae</taxon>
        <taxon>Streptophyta</taxon>
        <taxon>Embryophyta</taxon>
        <taxon>Tracheophyta</taxon>
        <taxon>Spermatophyta</taxon>
        <taxon>Magnoliopsida</taxon>
        <taxon>eudicotyledons</taxon>
        <taxon>Gunneridae</taxon>
        <taxon>Pentapetalae</taxon>
        <taxon>asterids</taxon>
        <taxon>campanulids</taxon>
        <taxon>Asterales</taxon>
        <taxon>Asteraceae</taxon>
        <taxon>Asteroideae</taxon>
        <taxon>Heliantheae alliance</taxon>
        <taxon>Heliantheae</taxon>
        <taxon>Helianthus</taxon>
    </lineage>
</organism>
<dbReference type="InParanoid" id="A0A251SCF7"/>
<sequence length="186" mass="20727">MNQQVGYKKPKACVGGGVFVSERATFIVPDDLCVMPYTSANSIRLLTGLGIVDKSCLEDLMLDMGREQILNLLKVALSLDVVFTYLVFNRVVTGQSSIFHQTDMKQEELATPKMLLEVSVQKSTRKLLFGEAEEDFVDFLFSVLSIPLGTVIGELLKGASFVNSLSRKISRICYLNNLNCLFRQMT</sequence>
<dbReference type="PANTHER" id="PTHR33103:SF27">
    <property type="entry name" value="OS04G0594700 PROTEIN"/>
    <property type="match status" value="1"/>
</dbReference>
<keyword evidence="3" id="KW-1185">Reference proteome</keyword>
<name>A0A251SCF7_HELAN</name>
<reference evidence="1" key="3">
    <citation type="submission" date="2020-06" db="EMBL/GenBank/DDBJ databases">
        <title>Helianthus annuus Genome sequencing and assembly Release 2.</title>
        <authorList>
            <person name="Gouzy J."/>
            <person name="Langlade N."/>
            <person name="Munos S."/>
        </authorList>
    </citation>
    <scope>NUCLEOTIDE SEQUENCE</scope>
    <source>
        <tissue evidence="1">Leaves</tissue>
    </source>
</reference>